<feature type="binding site" evidence="1">
    <location>
        <position position="26"/>
    </location>
    <ligand>
        <name>Zn(2+)</name>
        <dbReference type="ChEBI" id="CHEBI:29105"/>
    </ligand>
</feature>
<proteinExistence type="predicted"/>
<dbReference type="PIRSF" id="PIRSF018249">
    <property type="entry name" value="MyrA_prd"/>
    <property type="match status" value="1"/>
</dbReference>
<feature type="domain" description="Methyltransferase" evidence="3">
    <location>
        <begin position="88"/>
        <end position="170"/>
    </location>
</feature>
<evidence type="ECO:0000259" key="3">
    <source>
        <dbReference type="Pfam" id="PF13649"/>
    </source>
</evidence>
<dbReference type="EMBL" id="CP020100">
    <property type="protein sequence ID" value="AQZ93299.1"/>
    <property type="molecule type" value="Genomic_DNA"/>
</dbReference>
<dbReference type="RefSeq" id="WP_080048139.1">
    <property type="nucleotide sequence ID" value="NZ_CP020100.1"/>
</dbReference>
<dbReference type="Proteomes" id="UP000243488">
    <property type="component" value="Chromosome"/>
</dbReference>
<dbReference type="Pfam" id="PF21302">
    <property type="entry name" value="Zn_ribbon_RlmA"/>
    <property type="match status" value="1"/>
</dbReference>
<evidence type="ECO:0000313" key="5">
    <source>
        <dbReference type="EMBL" id="AQZ93299.1"/>
    </source>
</evidence>
<dbReference type="InterPro" id="IPR052939">
    <property type="entry name" value="23S_rRNA_MeTrnsfrase_RlmA"/>
</dbReference>
<evidence type="ECO:0000313" key="6">
    <source>
        <dbReference type="Proteomes" id="UP000243488"/>
    </source>
</evidence>
<evidence type="ECO:0000256" key="1">
    <source>
        <dbReference type="PIRSR" id="PIRSR018249-1"/>
    </source>
</evidence>
<dbReference type="GO" id="GO:0008168">
    <property type="term" value="F:methyltransferase activity"/>
    <property type="evidence" value="ECO:0007669"/>
    <property type="project" value="InterPro"/>
</dbReference>
<keyword evidence="2" id="KW-0949">S-adenosyl-L-methionine</keyword>
<dbReference type="InterPro" id="IPR016718">
    <property type="entry name" value="rRNA_m1G-MeTrfase_A_prd"/>
</dbReference>
<dbReference type="AlphaFoldDB" id="A0A1V0B037"/>
<reference evidence="5 6" key="1">
    <citation type="submission" date="2017-03" db="EMBL/GenBank/DDBJ databases">
        <title>Complete genome sequence of the novel DNRA strain Pseudomonas sp. S-6-2 isolated from Chinese polluted river sediment. Journal of Biotechnology.</title>
        <authorList>
            <person name="Li J."/>
            <person name="Xiang F."/>
            <person name="Wang L."/>
            <person name="Xi L."/>
            <person name="Liu J."/>
        </authorList>
    </citation>
    <scope>NUCLEOTIDE SEQUENCE [LARGE SCALE GENOMIC DNA]</scope>
    <source>
        <strain evidence="5 6">S-6-2</strain>
    </source>
</reference>
<feature type="binding site" evidence="1">
    <location>
        <position position="6"/>
    </location>
    <ligand>
        <name>Zn(2+)</name>
        <dbReference type="ChEBI" id="CHEBI:29105"/>
    </ligand>
</feature>
<dbReference type="KEGG" id="ppha:BVH74_00285"/>
<feature type="domain" description="23S rRNA (guanine(745)-N(1))-methyltransferase N-terminal" evidence="4">
    <location>
        <begin position="5"/>
        <end position="47"/>
    </location>
</feature>
<dbReference type="PANTHER" id="PTHR43460:SF1">
    <property type="entry name" value="METHYLTRANSFERASE TYPE 11 DOMAIN-CONTAINING PROTEIN"/>
    <property type="match status" value="1"/>
</dbReference>
<gene>
    <name evidence="5" type="ORF">BVH74_00285</name>
</gene>
<dbReference type="CDD" id="cd02440">
    <property type="entry name" value="AdoMet_MTases"/>
    <property type="match status" value="1"/>
</dbReference>
<dbReference type="PANTHER" id="PTHR43460">
    <property type="entry name" value="METHYLTRANSFERASE"/>
    <property type="match status" value="1"/>
</dbReference>
<keyword evidence="1" id="KW-0862">Zinc</keyword>
<dbReference type="GO" id="GO:0046872">
    <property type="term" value="F:metal ion binding"/>
    <property type="evidence" value="ECO:0007669"/>
    <property type="project" value="UniProtKB-KW"/>
</dbReference>
<sequence>MLNLICPLCHTALTQQERQWRCSNQHSYDQARQGYLNLLLVQHKRSKQPGDTPQMLGCRQAFLDAGHYQPVSEQINQSLAAQTPASLLDMGCGEGYYTTRLQQALPDTAIAGLDISKDAIIKACRRSRSVQWLVGSSARLPVADASLDALLCVFSPWSWDECLRTLKPGGRALLVGPQAEHLLSLRESLYDQIHPTPDLIRDCPSGLKIVSDQTLRYALNLNPADLANLIGMTPHGFRSQPERQQALIEAGIEGLEVAMRLVMLQRR</sequence>
<name>A0A1V0B037_9GAMM</name>
<keyword evidence="1" id="KW-0479">Metal-binding</keyword>
<keyword evidence="6" id="KW-1185">Reference proteome</keyword>
<dbReference type="Gene3D" id="3.40.50.150">
    <property type="entry name" value="Vaccinia Virus protein VP39"/>
    <property type="match status" value="1"/>
</dbReference>
<organism evidence="5 6">
    <name type="scientific">Halopseudomonas phragmitis</name>
    <dbReference type="NCBI Taxonomy" id="1931241"/>
    <lineage>
        <taxon>Bacteria</taxon>
        <taxon>Pseudomonadati</taxon>
        <taxon>Pseudomonadota</taxon>
        <taxon>Gammaproteobacteria</taxon>
        <taxon>Pseudomonadales</taxon>
        <taxon>Pseudomonadaceae</taxon>
        <taxon>Halopseudomonas</taxon>
    </lineage>
</organism>
<evidence type="ECO:0000256" key="2">
    <source>
        <dbReference type="PIRSR" id="PIRSR018249-2"/>
    </source>
</evidence>
<feature type="binding site" evidence="2">
    <location>
        <position position="68"/>
    </location>
    <ligand>
        <name>S-adenosyl-L-methionine</name>
        <dbReference type="ChEBI" id="CHEBI:59789"/>
    </ligand>
</feature>
<feature type="binding site" evidence="2">
    <location>
        <begin position="94"/>
        <end position="95"/>
    </location>
    <ligand>
        <name>S-adenosyl-L-methionine</name>
        <dbReference type="ChEBI" id="CHEBI:59789"/>
    </ligand>
</feature>
<dbReference type="InterPro" id="IPR048647">
    <property type="entry name" value="RlmA_N"/>
</dbReference>
<dbReference type="InterPro" id="IPR041698">
    <property type="entry name" value="Methyltransf_25"/>
</dbReference>
<evidence type="ECO:0000259" key="4">
    <source>
        <dbReference type="Pfam" id="PF21302"/>
    </source>
</evidence>
<dbReference type="InterPro" id="IPR029063">
    <property type="entry name" value="SAM-dependent_MTases_sf"/>
</dbReference>
<feature type="binding site" evidence="1">
    <location>
        <position position="22"/>
    </location>
    <ligand>
        <name>Zn(2+)</name>
        <dbReference type="ChEBI" id="CHEBI:29105"/>
    </ligand>
</feature>
<dbReference type="Pfam" id="PF13649">
    <property type="entry name" value="Methyltransf_25"/>
    <property type="match status" value="1"/>
</dbReference>
<feature type="binding site" evidence="1">
    <location>
        <position position="9"/>
    </location>
    <ligand>
        <name>Zn(2+)</name>
        <dbReference type="ChEBI" id="CHEBI:29105"/>
    </ligand>
</feature>
<dbReference type="SUPFAM" id="SSF53335">
    <property type="entry name" value="S-adenosyl-L-methionine-dependent methyltransferases"/>
    <property type="match status" value="1"/>
</dbReference>
<protein>
    <submittedName>
        <fullName evidence="5">Uncharacterized protein</fullName>
    </submittedName>
</protein>
<dbReference type="STRING" id="1931241.BVH74_00285"/>
<accession>A0A1V0B037</accession>
<feature type="binding site" evidence="2">
    <location>
        <position position="181"/>
    </location>
    <ligand>
        <name>S-adenosyl-L-methionine</name>
        <dbReference type="ChEBI" id="CHEBI:59789"/>
    </ligand>
</feature>